<dbReference type="GO" id="GO:0016747">
    <property type="term" value="F:acyltransferase activity, transferring groups other than amino-acyl groups"/>
    <property type="evidence" value="ECO:0007669"/>
    <property type="project" value="InterPro"/>
</dbReference>
<evidence type="ECO:0000259" key="3">
    <source>
        <dbReference type="PROSITE" id="PS51186"/>
    </source>
</evidence>
<name>A0A560CSS0_AZOBR</name>
<dbReference type="NCBIfam" id="NF040501">
    <property type="entry name" value="resist_ArsN2"/>
    <property type="match status" value="1"/>
</dbReference>
<feature type="domain" description="N-acetyltransferase" evidence="3">
    <location>
        <begin position="1"/>
        <end position="145"/>
    </location>
</feature>
<dbReference type="InterPro" id="IPR016181">
    <property type="entry name" value="Acyl_CoA_acyltransferase"/>
</dbReference>
<evidence type="ECO:0000256" key="2">
    <source>
        <dbReference type="ARBA" id="ARBA00023315"/>
    </source>
</evidence>
<keyword evidence="2" id="KW-0012">Acyltransferase</keyword>
<dbReference type="InterPro" id="IPR000182">
    <property type="entry name" value="GNAT_dom"/>
</dbReference>
<dbReference type="RefSeq" id="WP_145681132.1">
    <property type="nucleotide sequence ID" value="NZ_VITH01000001.1"/>
</dbReference>
<dbReference type="Pfam" id="PF13508">
    <property type="entry name" value="Acetyltransf_7"/>
    <property type="match status" value="1"/>
</dbReference>
<keyword evidence="1 4" id="KW-0808">Transferase</keyword>
<gene>
    <name evidence="4" type="ORF">FBZ83_101770</name>
</gene>
<evidence type="ECO:0000256" key="1">
    <source>
        <dbReference type="ARBA" id="ARBA00022679"/>
    </source>
</evidence>
<dbReference type="SUPFAM" id="SSF55729">
    <property type="entry name" value="Acyl-CoA N-acyltransferases (Nat)"/>
    <property type="match status" value="1"/>
</dbReference>
<proteinExistence type="predicted"/>
<comment type="caution">
    <text evidence="4">The sequence shown here is derived from an EMBL/GenBank/DDBJ whole genome shotgun (WGS) entry which is preliminary data.</text>
</comment>
<dbReference type="Proteomes" id="UP000318529">
    <property type="component" value="Unassembled WGS sequence"/>
</dbReference>
<evidence type="ECO:0000313" key="5">
    <source>
        <dbReference type="Proteomes" id="UP000318529"/>
    </source>
</evidence>
<organism evidence="4 5">
    <name type="scientific">Azospirillum brasilense</name>
    <dbReference type="NCBI Taxonomy" id="192"/>
    <lineage>
        <taxon>Bacteria</taxon>
        <taxon>Pseudomonadati</taxon>
        <taxon>Pseudomonadota</taxon>
        <taxon>Alphaproteobacteria</taxon>
        <taxon>Rhodospirillales</taxon>
        <taxon>Azospirillaceae</taxon>
        <taxon>Azospirillum</taxon>
    </lineage>
</organism>
<dbReference type="PANTHER" id="PTHR43877">
    <property type="entry name" value="AMINOALKYLPHOSPHONATE N-ACETYLTRANSFERASE-RELATED-RELATED"/>
    <property type="match status" value="1"/>
</dbReference>
<accession>A0A560CSS0</accession>
<dbReference type="EMBL" id="VITH01000001">
    <property type="protein sequence ID" value="TWA87901.1"/>
    <property type="molecule type" value="Genomic_DNA"/>
</dbReference>
<reference evidence="4 5" key="1">
    <citation type="submission" date="2019-06" db="EMBL/GenBank/DDBJ databases">
        <title>Genomic Encyclopedia of Type Strains, Phase IV (KMG-V): Genome sequencing to study the core and pangenomes of soil and plant-associated prokaryotes.</title>
        <authorList>
            <person name="Whitman W."/>
        </authorList>
    </citation>
    <scope>NUCLEOTIDE SEQUENCE [LARGE SCALE GENOMIC DNA]</scope>
    <source>
        <strain evidence="4 5">BR 11650</strain>
    </source>
</reference>
<dbReference type="InterPro" id="IPR050832">
    <property type="entry name" value="Bact_Acetyltransf"/>
</dbReference>
<dbReference type="PROSITE" id="PS51186">
    <property type="entry name" value="GNAT"/>
    <property type="match status" value="1"/>
</dbReference>
<sequence length="161" mass="16382">MTATATPLGDGDRPSLAGLLAAAGLPTGDLTAAGRRFWRVADEYGLLGYGGLEAHGRDGLLRSVVVPPDRRGRGAGRAVVMAVVAEARRLGLGRLWLLTTGAAGFFERLGFRRTERLSVPPGIASSAQFAGLCPDGAACLRLDLALPPGPATAGPGGAGRP</sequence>
<dbReference type="Gene3D" id="3.40.630.30">
    <property type="match status" value="1"/>
</dbReference>
<evidence type="ECO:0000313" key="4">
    <source>
        <dbReference type="EMBL" id="TWA87901.1"/>
    </source>
</evidence>
<dbReference type="AlphaFoldDB" id="A0A560CSS0"/>
<protein>
    <submittedName>
        <fullName evidence="4">Amino-acid N-acetyltransferase</fullName>
    </submittedName>
</protein>